<keyword evidence="4 6" id="KW-1133">Transmembrane helix</keyword>
<dbReference type="EMBL" id="QZKI01000014">
    <property type="protein sequence ID" value="RJP74517.1"/>
    <property type="molecule type" value="Genomic_DNA"/>
</dbReference>
<evidence type="ECO:0000256" key="2">
    <source>
        <dbReference type="ARBA" id="ARBA00022475"/>
    </source>
</evidence>
<comment type="caution">
    <text evidence="7">The sequence shown here is derived from an EMBL/GenBank/DDBJ whole genome shotgun (WGS) entry which is preliminary data.</text>
</comment>
<dbReference type="GO" id="GO:0043190">
    <property type="term" value="C:ATP-binding cassette (ABC) transporter complex"/>
    <property type="evidence" value="ECO:0007669"/>
    <property type="project" value="TreeGrafter"/>
</dbReference>
<name>A0A419F7X1_9BACT</name>
<feature type="transmembrane region" description="Helical" evidence="6">
    <location>
        <begin position="100"/>
        <end position="118"/>
    </location>
</feature>
<feature type="transmembrane region" description="Helical" evidence="6">
    <location>
        <begin position="53"/>
        <end position="79"/>
    </location>
</feature>
<protein>
    <submittedName>
        <fullName evidence="7">YjgP/YjgQ family permease</fullName>
    </submittedName>
</protein>
<evidence type="ECO:0000313" key="8">
    <source>
        <dbReference type="Proteomes" id="UP000285961"/>
    </source>
</evidence>
<keyword evidence="3 6" id="KW-0812">Transmembrane</keyword>
<keyword evidence="5 6" id="KW-0472">Membrane</keyword>
<dbReference type="PANTHER" id="PTHR33529:SF6">
    <property type="entry name" value="YJGP_YJGQ FAMILY PERMEASE"/>
    <property type="match status" value="1"/>
</dbReference>
<gene>
    <name evidence="7" type="ORF">C4532_02275</name>
</gene>
<feature type="transmembrane region" description="Helical" evidence="6">
    <location>
        <begin position="348"/>
        <end position="367"/>
    </location>
</feature>
<keyword evidence="2" id="KW-1003">Cell membrane</keyword>
<feature type="transmembrane region" description="Helical" evidence="6">
    <location>
        <begin position="291"/>
        <end position="309"/>
    </location>
</feature>
<evidence type="ECO:0000256" key="3">
    <source>
        <dbReference type="ARBA" id="ARBA00022692"/>
    </source>
</evidence>
<evidence type="ECO:0000256" key="1">
    <source>
        <dbReference type="ARBA" id="ARBA00004651"/>
    </source>
</evidence>
<dbReference type="InterPro" id="IPR005495">
    <property type="entry name" value="LptG/LptF_permease"/>
</dbReference>
<dbReference type="AlphaFoldDB" id="A0A419F7X1"/>
<reference evidence="7 8" key="1">
    <citation type="journal article" date="2017" name="ISME J.">
        <title>Energy and carbon metabolisms in a deep terrestrial subsurface fluid microbial community.</title>
        <authorList>
            <person name="Momper L."/>
            <person name="Jungbluth S.P."/>
            <person name="Lee M.D."/>
            <person name="Amend J.P."/>
        </authorList>
    </citation>
    <scope>NUCLEOTIDE SEQUENCE [LARGE SCALE GENOMIC DNA]</scope>
    <source>
        <strain evidence="7">SURF_17</strain>
    </source>
</reference>
<proteinExistence type="predicted"/>
<dbReference type="GO" id="GO:0015920">
    <property type="term" value="P:lipopolysaccharide transport"/>
    <property type="evidence" value="ECO:0007669"/>
    <property type="project" value="TreeGrafter"/>
</dbReference>
<dbReference type="Proteomes" id="UP000285961">
    <property type="component" value="Unassembled WGS sequence"/>
</dbReference>
<feature type="transmembrane region" description="Helical" evidence="6">
    <location>
        <begin position="316"/>
        <end position="336"/>
    </location>
</feature>
<sequence length="372" mass="41926">MGILQRHITREILLSFAIAFVVITFLLLVGEVFHELADRFVNKGLSLSELGAITFYILPPLTAYTMPVSLLFATLIVFIQLSQDCEIIAMKASGIPLRRVFSPAIVIGIVVTLFLLAVQTEVAPWAHRRLKVFLIEMVLRKPTLVLSEQSWTHEVNNMRIFVGRIDGSRMELKDVNIRVSGEKEPDRTIVAEAGKIYLSDNREKIFLQLSEGSIHEYDKEQPDRYSTTTFSRLTIPVSIGAIDRYMKRYRALDSLARREMSLGEITRELHDPSVSSSERRSLLRLVGERTALAFMPLTFALIGAPLGIIPYKTRRFYGLVVCAGLVLAYYSLLIAGETLSRKDVLNPVVAMWIPNLFLGATGVSLIIRSERR</sequence>
<evidence type="ECO:0000256" key="5">
    <source>
        <dbReference type="ARBA" id="ARBA00023136"/>
    </source>
</evidence>
<evidence type="ECO:0000313" key="7">
    <source>
        <dbReference type="EMBL" id="RJP74517.1"/>
    </source>
</evidence>
<feature type="transmembrane region" description="Helical" evidence="6">
    <location>
        <begin position="12"/>
        <end position="33"/>
    </location>
</feature>
<evidence type="ECO:0000256" key="6">
    <source>
        <dbReference type="SAM" id="Phobius"/>
    </source>
</evidence>
<comment type="subcellular location">
    <subcellularLocation>
        <location evidence="1">Cell membrane</location>
        <topology evidence="1">Multi-pass membrane protein</topology>
    </subcellularLocation>
</comment>
<organism evidence="7 8">
    <name type="scientific">Candidatus Abyssobacteria bacterium SURF_17</name>
    <dbReference type="NCBI Taxonomy" id="2093361"/>
    <lineage>
        <taxon>Bacteria</taxon>
        <taxon>Pseudomonadati</taxon>
        <taxon>Candidatus Hydrogenedentota</taxon>
        <taxon>Candidatus Abyssobacteria</taxon>
    </lineage>
</organism>
<dbReference type="Pfam" id="PF03739">
    <property type="entry name" value="LptF_LptG"/>
    <property type="match status" value="1"/>
</dbReference>
<accession>A0A419F7X1</accession>
<dbReference type="PANTHER" id="PTHR33529">
    <property type="entry name" value="SLR0882 PROTEIN-RELATED"/>
    <property type="match status" value="1"/>
</dbReference>
<evidence type="ECO:0000256" key="4">
    <source>
        <dbReference type="ARBA" id="ARBA00022989"/>
    </source>
</evidence>